<dbReference type="AlphaFoldDB" id="A0A0H0SIR8"/>
<protein>
    <submittedName>
        <fullName evidence="3 5">Transcriptional regulator</fullName>
    </submittedName>
</protein>
<evidence type="ECO:0000313" key="7">
    <source>
        <dbReference type="Proteomes" id="UP000197781"/>
    </source>
</evidence>
<dbReference type="GO" id="GO:0006950">
    <property type="term" value="P:response to stress"/>
    <property type="evidence" value="ECO:0007669"/>
    <property type="project" value="TreeGrafter"/>
</dbReference>
<dbReference type="EMBL" id="CP018145">
    <property type="protein sequence ID" value="ASJ52444.1"/>
    <property type="molecule type" value="Genomic_DNA"/>
</dbReference>
<dbReference type="InterPro" id="IPR039422">
    <property type="entry name" value="MarR/SlyA-like"/>
</dbReference>
<evidence type="ECO:0000313" key="4">
    <source>
        <dbReference type="EMBL" id="GED60834.1"/>
    </source>
</evidence>
<reference evidence="4 8" key="3">
    <citation type="submission" date="2019-06" db="EMBL/GenBank/DDBJ databases">
        <title>Whole genome shotgun sequence of Brevibacillus formosus NBRC 15716.</title>
        <authorList>
            <person name="Hosoyama A."/>
            <person name="Uohara A."/>
            <person name="Ohji S."/>
            <person name="Ichikawa N."/>
        </authorList>
    </citation>
    <scope>NUCLEOTIDE SEQUENCE [LARGE SCALE GENOMIC DNA]</scope>
    <source>
        <strain evidence="4 8">NBRC 15716</strain>
    </source>
</reference>
<dbReference type="PANTHER" id="PTHR33164:SF89">
    <property type="entry name" value="MARR FAMILY REGULATORY PROTEIN"/>
    <property type="match status" value="1"/>
</dbReference>
<organism evidence="3 7">
    <name type="scientific">Brevibacillus formosus</name>
    <dbReference type="NCBI Taxonomy" id="54913"/>
    <lineage>
        <taxon>Bacteria</taxon>
        <taxon>Bacillati</taxon>
        <taxon>Bacillota</taxon>
        <taxon>Bacilli</taxon>
        <taxon>Bacillales</taxon>
        <taxon>Paenibacillaceae</taxon>
        <taxon>Brevibacillus</taxon>
    </lineage>
</organism>
<dbReference type="PRINTS" id="PR00598">
    <property type="entry name" value="HTHMARR"/>
</dbReference>
<dbReference type="EMBL" id="LDCN01000004">
    <property type="protein sequence ID" value="KLH98334.1"/>
    <property type="molecule type" value="Genomic_DNA"/>
</dbReference>
<accession>A0A0H0SIR8</accession>
<proteinExistence type="predicted"/>
<dbReference type="InterPro" id="IPR000835">
    <property type="entry name" value="HTH_MarR-typ"/>
</dbReference>
<dbReference type="Proteomes" id="UP000035218">
    <property type="component" value="Unassembled WGS sequence"/>
</dbReference>
<dbReference type="GeneID" id="95748595"/>
<dbReference type="EMBL" id="BJOL01000034">
    <property type="protein sequence ID" value="GED60834.1"/>
    <property type="molecule type" value="Genomic_DNA"/>
</dbReference>
<dbReference type="Proteomes" id="UP000197781">
    <property type="component" value="Chromosome"/>
</dbReference>
<keyword evidence="8" id="KW-1185">Reference proteome</keyword>
<evidence type="ECO:0000313" key="6">
    <source>
        <dbReference type="Proteomes" id="UP000035218"/>
    </source>
</evidence>
<dbReference type="GO" id="GO:0003677">
    <property type="term" value="F:DNA binding"/>
    <property type="evidence" value="ECO:0007669"/>
    <property type="project" value="UniProtKB-KW"/>
</dbReference>
<reference evidence="3 7" key="2">
    <citation type="submission" date="2016-11" db="EMBL/GenBank/DDBJ databases">
        <authorList>
            <person name="Jaros S."/>
            <person name="Januszkiewicz K."/>
            <person name="Wedrychowicz H."/>
        </authorList>
    </citation>
    <scope>NUCLEOTIDE SEQUENCE [LARGE SCALE GENOMIC DNA]</scope>
    <source>
        <strain evidence="3 7">NF2</strain>
    </source>
</reference>
<evidence type="ECO:0000256" key="1">
    <source>
        <dbReference type="ARBA" id="ARBA00023125"/>
    </source>
</evidence>
<dbReference type="InterPro" id="IPR011991">
    <property type="entry name" value="ArsR-like_HTH"/>
</dbReference>
<dbReference type="Proteomes" id="UP000319498">
    <property type="component" value="Unassembled WGS sequence"/>
</dbReference>
<reference evidence="5 6" key="1">
    <citation type="submission" date="2015-05" db="EMBL/GenBank/DDBJ databases">
        <title>Genome sequencing project for genomic taxonomy and phylogenomics of Bacillus-like bacteria.</title>
        <authorList>
            <person name="Liu B."/>
            <person name="Wang J."/>
            <person name="Zhu Y."/>
            <person name="Liu G."/>
            <person name="Chen Q."/>
            <person name="Chen Z."/>
            <person name="Lan J."/>
            <person name="Che J."/>
            <person name="Ge C."/>
            <person name="Shi H."/>
            <person name="Pan Z."/>
            <person name="Liu X."/>
        </authorList>
    </citation>
    <scope>NUCLEOTIDE SEQUENCE [LARGE SCALE GENOMIC DNA]</scope>
    <source>
        <strain evidence="5 6">DSM 9885</strain>
    </source>
</reference>
<dbReference type="GO" id="GO:0003700">
    <property type="term" value="F:DNA-binding transcription factor activity"/>
    <property type="evidence" value="ECO:0007669"/>
    <property type="project" value="InterPro"/>
</dbReference>
<evidence type="ECO:0000313" key="3">
    <source>
        <dbReference type="EMBL" id="ASJ52444.1"/>
    </source>
</evidence>
<dbReference type="Gene3D" id="1.10.10.10">
    <property type="entry name" value="Winged helix-like DNA-binding domain superfamily/Winged helix DNA-binding domain"/>
    <property type="match status" value="1"/>
</dbReference>
<dbReference type="InterPro" id="IPR036388">
    <property type="entry name" value="WH-like_DNA-bd_sf"/>
</dbReference>
<sequence>MNKSLHIRDLLKRLNKTFGTMATKELSQYGVTVPQLMVIREIHPDPKTIGQISKAVDLSYSTVSGIIDRLEREQLVERVRDENDRRVVWIRKTPKISELFAKVDFFSENFYKRIFHGFSDEDLDIIIQSMETLIAKLEERES</sequence>
<dbReference type="RefSeq" id="WP_012685124.1">
    <property type="nucleotide sequence ID" value="NZ_BAAFVL010000002.1"/>
</dbReference>
<name>A0A0H0SIR8_9BACL</name>
<gene>
    <name evidence="5" type="ORF">AA984_15095</name>
    <name evidence="4" type="ORF">BFO01nite_49660</name>
    <name evidence="3" type="ORF">BP422_02130</name>
</gene>
<feature type="domain" description="HTH marR-type" evidence="2">
    <location>
        <begin position="4"/>
        <end position="139"/>
    </location>
</feature>
<dbReference type="SUPFAM" id="SSF46785">
    <property type="entry name" value="Winged helix' DNA-binding domain"/>
    <property type="match status" value="1"/>
</dbReference>
<keyword evidence="1" id="KW-0238">DNA-binding</keyword>
<evidence type="ECO:0000313" key="8">
    <source>
        <dbReference type="Proteomes" id="UP000319498"/>
    </source>
</evidence>
<dbReference type="SMART" id="SM00347">
    <property type="entry name" value="HTH_MARR"/>
    <property type="match status" value="1"/>
</dbReference>
<evidence type="ECO:0000313" key="5">
    <source>
        <dbReference type="EMBL" id="KLH98334.1"/>
    </source>
</evidence>
<dbReference type="PROSITE" id="PS50995">
    <property type="entry name" value="HTH_MARR_2"/>
    <property type="match status" value="1"/>
</dbReference>
<evidence type="ECO:0000259" key="2">
    <source>
        <dbReference type="PROSITE" id="PS50995"/>
    </source>
</evidence>
<dbReference type="CDD" id="cd00090">
    <property type="entry name" value="HTH_ARSR"/>
    <property type="match status" value="1"/>
</dbReference>
<dbReference type="Pfam" id="PF12802">
    <property type="entry name" value="MarR_2"/>
    <property type="match status" value="1"/>
</dbReference>
<dbReference type="InterPro" id="IPR036390">
    <property type="entry name" value="WH_DNA-bd_sf"/>
</dbReference>
<dbReference type="KEGG" id="bfm:BP422_02130"/>
<dbReference type="OrthoDB" id="49580at2"/>
<dbReference type="PANTHER" id="PTHR33164">
    <property type="entry name" value="TRANSCRIPTIONAL REGULATOR, MARR FAMILY"/>
    <property type="match status" value="1"/>
</dbReference>